<dbReference type="EMBL" id="QORL01000012">
    <property type="protein sequence ID" value="TFF77208.1"/>
    <property type="molecule type" value="Genomic_DNA"/>
</dbReference>
<evidence type="ECO:0000313" key="5">
    <source>
        <dbReference type="Proteomes" id="UP000297914"/>
    </source>
</evidence>
<keyword evidence="1" id="KW-1133">Transmembrane helix</keyword>
<dbReference type="AlphaFoldDB" id="A0A5F0KC99"/>
<dbReference type="Pfam" id="PF11158">
    <property type="entry name" value="DUF2938"/>
    <property type="match status" value="1"/>
</dbReference>
<dbReference type="OrthoDB" id="9812539at2"/>
<keyword evidence="1" id="KW-0812">Transmembrane</keyword>
<name>A0A5F0KC99_9GAMM</name>
<keyword evidence="1" id="KW-0472">Membrane</keyword>
<comment type="caution">
    <text evidence="3">The sequence shown here is derived from an EMBL/GenBank/DDBJ whole genome shotgun (WGS) entry which is preliminary data.</text>
</comment>
<keyword evidence="4" id="KW-1185">Reference proteome</keyword>
<gene>
    <name evidence="2" type="ORF">DRM93_08125</name>
    <name evidence="3" type="ORF">DRM94_08125</name>
</gene>
<feature type="transmembrane region" description="Helical" evidence="1">
    <location>
        <begin position="6"/>
        <end position="24"/>
    </location>
</feature>
<accession>A0A5F0KC99</accession>
<organism evidence="3 5">
    <name type="scientific">Aeromonas taiwanensis</name>
    <dbReference type="NCBI Taxonomy" id="633417"/>
    <lineage>
        <taxon>Bacteria</taxon>
        <taxon>Pseudomonadati</taxon>
        <taxon>Pseudomonadota</taxon>
        <taxon>Gammaproteobacteria</taxon>
        <taxon>Aeromonadales</taxon>
        <taxon>Aeromonadaceae</taxon>
        <taxon>Aeromonas</taxon>
    </lineage>
</organism>
<proteinExistence type="predicted"/>
<reference evidence="3 5" key="1">
    <citation type="submission" date="2018-06" db="EMBL/GenBank/DDBJ databases">
        <title>Occurrence of a novel blaKPC-2- and qnrS2- harbouring IncP6 plasmid from Aeromonas taiwanensis isolates recovered from the river sediments.</title>
        <authorList>
            <person name="Zheng B."/>
            <person name="Yu X."/>
            <person name="Xiao Y."/>
        </authorList>
    </citation>
    <scope>NUCLEOTIDE SEQUENCE [LARGE SCALE GENOMIC DNA]</scope>
    <source>
        <strain evidence="2 4">1713</strain>
        <strain evidence="3 5">198</strain>
    </source>
</reference>
<dbReference type="EMBL" id="QORK01000012">
    <property type="protein sequence ID" value="TFF81672.1"/>
    <property type="molecule type" value="Genomic_DNA"/>
</dbReference>
<feature type="transmembrane region" description="Helical" evidence="1">
    <location>
        <begin position="137"/>
        <end position="157"/>
    </location>
</feature>
<dbReference type="RefSeq" id="WP_134695443.1">
    <property type="nucleotide sequence ID" value="NZ_QORJ01000012.1"/>
</dbReference>
<evidence type="ECO:0000256" key="1">
    <source>
        <dbReference type="SAM" id="Phobius"/>
    </source>
</evidence>
<evidence type="ECO:0000313" key="4">
    <source>
        <dbReference type="Proteomes" id="UP000297720"/>
    </source>
</evidence>
<evidence type="ECO:0000313" key="2">
    <source>
        <dbReference type="EMBL" id="TFF77208.1"/>
    </source>
</evidence>
<protein>
    <submittedName>
        <fullName evidence="3">DUF2938 domain-containing protein</fullName>
    </submittedName>
</protein>
<feature type="transmembrane region" description="Helical" evidence="1">
    <location>
        <begin position="72"/>
        <end position="89"/>
    </location>
</feature>
<dbReference type="Proteomes" id="UP000297914">
    <property type="component" value="Unassembled WGS sequence"/>
</dbReference>
<dbReference type="Proteomes" id="UP000297720">
    <property type="component" value="Unassembled WGS sequence"/>
</dbReference>
<feature type="transmembrane region" description="Helical" evidence="1">
    <location>
        <begin position="101"/>
        <end position="125"/>
    </location>
</feature>
<evidence type="ECO:0000313" key="3">
    <source>
        <dbReference type="EMBL" id="TFF81672.1"/>
    </source>
</evidence>
<dbReference type="InterPro" id="IPR021329">
    <property type="entry name" value="DUF2938"/>
</dbReference>
<sequence length="163" mass="17024">MNTVFSVLLIGVGATALMDLWGVVRKPLLGMPLPSYTMMGRWIGHMGQGRFRHEAIGAASPIPGESLIGWNAHYLIGIAFAALLIATQGQDWLLAPTPGPALALGLVTVAAPFLVMQPCMGAGIAASRTPHPASARVHSLINHAVFGLGLYLSGWALHTLLGG</sequence>